<comment type="caution">
    <text evidence="1">The sequence shown here is derived from an EMBL/GenBank/DDBJ whole genome shotgun (WGS) entry which is preliminary data.</text>
</comment>
<name>A0ABV6AYI0_9DEIO</name>
<proteinExistence type="predicted"/>
<dbReference type="RefSeq" id="WP_380008282.1">
    <property type="nucleotide sequence ID" value="NZ_JBHLYR010000028.1"/>
</dbReference>
<dbReference type="EMBL" id="JBHLYR010000028">
    <property type="protein sequence ID" value="MFB9992077.1"/>
    <property type="molecule type" value="Genomic_DNA"/>
</dbReference>
<evidence type="ECO:0000313" key="2">
    <source>
        <dbReference type="Proteomes" id="UP001589733"/>
    </source>
</evidence>
<accession>A0ABV6AYI0</accession>
<evidence type="ECO:0000313" key="1">
    <source>
        <dbReference type="EMBL" id="MFB9992077.1"/>
    </source>
</evidence>
<gene>
    <name evidence="1" type="ORF">ACFFLM_08900</name>
</gene>
<reference evidence="1 2" key="1">
    <citation type="submission" date="2024-09" db="EMBL/GenBank/DDBJ databases">
        <authorList>
            <person name="Sun Q."/>
            <person name="Mori K."/>
        </authorList>
    </citation>
    <scope>NUCLEOTIDE SEQUENCE [LARGE SCALE GENOMIC DNA]</scope>
    <source>
        <strain evidence="1 2">JCM 13503</strain>
    </source>
</reference>
<organism evidence="1 2">
    <name type="scientific">Deinococcus oregonensis</name>
    <dbReference type="NCBI Taxonomy" id="1805970"/>
    <lineage>
        <taxon>Bacteria</taxon>
        <taxon>Thermotogati</taxon>
        <taxon>Deinococcota</taxon>
        <taxon>Deinococci</taxon>
        <taxon>Deinococcales</taxon>
        <taxon>Deinococcaceae</taxon>
        <taxon>Deinococcus</taxon>
    </lineage>
</organism>
<protein>
    <submittedName>
        <fullName evidence="1">Uncharacterized protein</fullName>
    </submittedName>
</protein>
<keyword evidence="2" id="KW-1185">Reference proteome</keyword>
<sequence length="183" mass="20461">MASKDLPEQHMLEAELGGPMQFHGLIAPALPPTPVRPRLAYRRHWKGGEQEVQIHNASEGVPHGSDALVLQALLTFPPALTHPHWVVLVRVEELDELIWKLERSHTLTLDDIVAAVTRLQTTRFTLETHGESPERQTFHLIDRLQIHSQSQTPGGQTFVRLFQVEFSPTTLALEGLDGSGIRA</sequence>
<dbReference type="Proteomes" id="UP001589733">
    <property type="component" value="Unassembled WGS sequence"/>
</dbReference>